<dbReference type="EMBL" id="JAQQFM010000006">
    <property type="protein sequence ID" value="MFL9925745.1"/>
    <property type="molecule type" value="Genomic_DNA"/>
</dbReference>
<feature type="transmembrane region" description="Helical" evidence="3">
    <location>
        <begin position="20"/>
        <end position="40"/>
    </location>
</feature>
<evidence type="ECO:0000259" key="4">
    <source>
        <dbReference type="PROSITE" id="PS50887"/>
    </source>
</evidence>
<evidence type="ECO:0000256" key="2">
    <source>
        <dbReference type="ARBA" id="ARBA00034247"/>
    </source>
</evidence>
<dbReference type="CDD" id="cd01949">
    <property type="entry name" value="GGDEF"/>
    <property type="match status" value="1"/>
</dbReference>
<dbReference type="PANTHER" id="PTHR45138:SF9">
    <property type="entry name" value="DIGUANYLATE CYCLASE DGCM-RELATED"/>
    <property type="match status" value="1"/>
</dbReference>
<dbReference type="SUPFAM" id="SSF55073">
    <property type="entry name" value="Nucleotide cyclase"/>
    <property type="match status" value="1"/>
</dbReference>
<keyword evidence="6" id="KW-1185">Reference proteome</keyword>
<feature type="transmembrane region" description="Helical" evidence="3">
    <location>
        <begin position="148"/>
        <end position="166"/>
    </location>
</feature>
<feature type="transmembrane region" description="Helical" evidence="3">
    <location>
        <begin position="215"/>
        <end position="233"/>
    </location>
</feature>
<comment type="caution">
    <text evidence="5">The sequence shown here is derived from an EMBL/GenBank/DDBJ whole genome shotgun (WGS) entry which is preliminary data.</text>
</comment>
<dbReference type="Proteomes" id="UP001629246">
    <property type="component" value="Unassembled WGS sequence"/>
</dbReference>
<evidence type="ECO:0000256" key="3">
    <source>
        <dbReference type="SAM" id="Phobius"/>
    </source>
</evidence>
<dbReference type="EC" id="2.7.7.65" evidence="1"/>
<feature type="transmembrane region" description="Helical" evidence="3">
    <location>
        <begin position="239"/>
        <end position="261"/>
    </location>
</feature>
<evidence type="ECO:0000256" key="1">
    <source>
        <dbReference type="ARBA" id="ARBA00012528"/>
    </source>
</evidence>
<feature type="transmembrane region" description="Helical" evidence="3">
    <location>
        <begin position="118"/>
        <end position="136"/>
    </location>
</feature>
<keyword evidence="3" id="KW-0812">Transmembrane</keyword>
<dbReference type="RefSeq" id="WP_408158933.1">
    <property type="nucleotide sequence ID" value="NZ_JAQQFM010000006.1"/>
</dbReference>
<evidence type="ECO:0000313" key="5">
    <source>
        <dbReference type="EMBL" id="MFL9925745.1"/>
    </source>
</evidence>
<proteinExistence type="predicted"/>
<name>A0ABW9ACX0_9BURK</name>
<dbReference type="Pfam" id="PF17158">
    <property type="entry name" value="MASE4"/>
    <property type="match status" value="1"/>
</dbReference>
<dbReference type="PANTHER" id="PTHR45138">
    <property type="entry name" value="REGULATORY COMPONENTS OF SENSORY TRANSDUCTION SYSTEM"/>
    <property type="match status" value="1"/>
</dbReference>
<gene>
    <name evidence="5" type="ORF">PQR62_15800</name>
</gene>
<feature type="transmembrane region" description="Helical" evidence="3">
    <location>
        <begin position="81"/>
        <end position="98"/>
    </location>
</feature>
<keyword evidence="3" id="KW-1133">Transmembrane helix</keyword>
<dbReference type="InterPro" id="IPR029787">
    <property type="entry name" value="Nucleotide_cyclase"/>
</dbReference>
<keyword evidence="3" id="KW-0472">Membrane</keyword>
<dbReference type="NCBIfam" id="TIGR00254">
    <property type="entry name" value="GGDEF"/>
    <property type="match status" value="1"/>
</dbReference>
<comment type="catalytic activity">
    <reaction evidence="2">
        <text>2 GTP = 3',3'-c-di-GMP + 2 diphosphate</text>
        <dbReference type="Rhea" id="RHEA:24898"/>
        <dbReference type="ChEBI" id="CHEBI:33019"/>
        <dbReference type="ChEBI" id="CHEBI:37565"/>
        <dbReference type="ChEBI" id="CHEBI:58805"/>
        <dbReference type="EC" id="2.7.7.65"/>
    </reaction>
</comment>
<feature type="transmembrane region" description="Helical" evidence="3">
    <location>
        <begin position="46"/>
        <end position="69"/>
    </location>
</feature>
<dbReference type="PROSITE" id="PS50887">
    <property type="entry name" value="GGDEF"/>
    <property type="match status" value="1"/>
</dbReference>
<dbReference type="Gene3D" id="3.30.70.270">
    <property type="match status" value="1"/>
</dbReference>
<dbReference type="InterPro" id="IPR050469">
    <property type="entry name" value="Diguanylate_Cyclase"/>
</dbReference>
<reference evidence="5 6" key="1">
    <citation type="journal article" date="2024" name="Chem. Sci.">
        <title>Discovery of megapolipeptins by genome mining of a Burkholderiales bacteria collection.</title>
        <authorList>
            <person name="Paulo B.S."/>
            <person name="Recchia M.J.J."/>
            <person name="Lee S."/>
            <person name="Fergusson C.H."/>
            <person name="Romanowski S.B."/>
            <person name="Hernandez A."/>
            <person name="Krull N."/>
            <person name="Liu D.Y."/>
            <person name="Cavanagh H."/>
            <person name="Bos A."/>
            <person name="Gray C.A."/>
            <person name="Murphy B.T."/>
            <person name="Linington R.G."/>
            <person name="Eustaquio A.S."/>
        </authorList>
    </citation>
    <scope>NUCLEOTIDE SEQUENCE [LARGE SCALE GENOMIC DNA]</scope>
    <source>
        <strain evidence="5 6">RL21-008-BIB-A</strain>
    </source>
</reference>
<organism evidence="5 6">
    <name type="scientific">Herbaspirillum lusitanum</name>
    <dbReference type="NCBI Taxonomy" id="213312"/>
    <lineage>
        <taxon>Bacteria</taxon>
        <taxon>Pseudomonadati</taxon>
        <taxon>Pseudomonadota</taxon>
        <taxon>Betaproteobacteria</taxon>
        <taxon>Burkholderiales</taxon>
        <taxon>Oxalobacteraceae</taxon>
        <taxon>Herbaspirillum</taxon>
    </lineage>
</organism>
<dbReference type="Pfam" id="PF00990">
    <property type="entry name" value="GGDEF"/>
    <property type="match status" value="1"/>
</dbReference>
<dbReference type="SMART" id="SM00267">
    <property type="entry name" value="GGDEF"/>
    <property type="match status" value="1"/>
</dbReference>
<dbReference type="InterPro" id="IPR000160">
    <property type="entry name" value="GGDEF_dom"/>
</dbReference>
<dbReference type="InterPro" id="IPR043128">
    <property type="entry name" value="Rev_trsase/Diguanyl_cyclase"/>
</dbReference>
<accession>A0ABW9ACX0</accession>
<protein>
    <recommendedName>
        <fullName evidence="1">diguanylate cyclase</fullName>
        <ecNumber evidence="1">2.7.7.65</ecNumber>
    </recommendedName>
</protein>
<feature type="transmembrane region" description="Helical" evidence="3">
    <location>
        <begin position="186"/>
        <end position="203"/>
    </location>
</feature>
<feature type="domain" description="GGDEF" evidence="4">
    <location>
        <begin position="311"/>
        <end position="448"/>
    </location>
</feature>
<dbReference type="InterPro" id="IPR033424">
    <property type="entry name" value="MASE4"/>
</dbReference>
<sequence>MNNDINLIAADGISRRQTAFAWTIIALLLLLLVIITPYAQLPLTPIPGYIGAFGVAMFVVNIILASLLFSKGIIENSARTVHLGTAYFFVTAIFVPLIASFPGSFMPGSLIGNSVSPVWIWCYWHVGFAVLVIRYATSGKRAIRIRASIAFTLATVILLTMSATVWQRWMPDILQNGSSFFEDNTFLIPVTVLGVNLLALICVARMEKQEPEQLWITVAMVAACIDVWLTVYGNTRFSLGWYFAKLTSLFTSLTVLISQLYGITRLYNSIASANKVLLTLANQDGLTSLTNRRCFDEILEIEWNRARRDKRSLGLLMIDVDFFKKYNDEYGHLQGDDCLRRVAEHLIGVIKRPGDVAARYGGEEFAIILPNTDAAGAIQVAERLQRNLRTSAITHRRNQPLPIVTLSIGIACATPGGDALLEQLSARADSALYAAKNNGRNQYRVALTTQSINSDHLPLSAI</sequence>
<evidence type="ECO:0000313" key="6">
    <source>
        <dbReference type="Proteomes" id="UP001629246"/>
    </source>
</evidence>